<dbReference type="OrthoDB" id="1711136at2759"/>
<accession>A0A7J6NTW3</accession>
<dbReference type="Proteomes" id="UP000541610">
    <property type="component" value="Unassembled WGS sequence"/>
</dbReference>
<sequence>MFIPQLERNPSYLLIDMPRKHKSRSPATTSSSASSSSTGRAGVNRSIAEVSKAQSEYTTSLEPHVSALSKALGIILTKRWLLLPDNSIGETMLDEATQPVLRKHTKAVGWITADLTRRAEQLLVDMQSMLVDFQTKHAGNLGRIIRHLDGIATSTVAGGEGGPSFETLEVIKSASACAAEMMLAVEALLDRLATVDISPKHLKDEATINTWTAGLVLPGPTTELCMGQQESRTLPPLPQQRVIRLNPDGTSSEVVLNPAGSAVNASDTGRPSRTAAAGEHLTPVAVQAYVDRSSFRVESGKVVFTLVYSADTMVTVYMNAINKYEPSSSSRGRRLHWPVLSYEHSASERVPSTSPDTQTTTLEFDLEPASVMLKAMSEQHWPLVIEVFVAATHSSTLMYLSAADADATTLTVSEQIHKLPNGKVVATGALYGLADMTKNGSDCARLLQQDPSNAKCPICRARVISSVTLDIS</sequence>
<reference evidence="2 3" key="1">
    <citation type="submission" date="2020-04" db="EMBL/GenBank/DDBJ databases">
        <title>Perkinsus olseni comparative genomics.</title>
        <authorList>
            <person name="Bogema D.R."/>
        </authorList>
    </citation>
    <scope>NUCLEOTIDE SEQUENCE [LARGE SCALE GENOMIC DNA]</scope>
    <source>
        <strain evidence="2">00978-12</strain>
    </source>
</reference>
<gene>
    <name evidence="2" type="ORF">FOZ60_004193</name>
</gene>
<protein>
    <submittedName>
        <fullName evidence="2">Uncharacterized protein</fullName>
    </submittedName>
</protein>
<feature type="region of interest" description="Disordered" evidence="1">
    <location>
        <begin position="18"/>
        <end position="44"/>
    </location>
</feature>
<evidence type="ECO:0000313" key="2">
    <source>
        <dbReference type="EMBL" id="KAF4687225.1"/>
    </source>
</evidence>
<organism evidence="2 3">
    <name type="scientific">Perkinsus olseni</name>
    <name type="common">Perkinsus atlanticus</name>
    <dbReference type="NCBI Taxonomy" id="32597"/>
    <lineage>
        <taxon>Eukaryota</taxon>
        <taxon>Sar</taxon>
        <taxon>Alveolata</taxon>
        <taxon>Perkinsozoa</taxon>
        <taxon>Perkinsea</taxon>
        <taxon>Perkinsida</taxon>
        <taxon>Perkinsidae</taxon>
        <taxon>Perkinsus</taxon>
    </lineage>
</organism>
<name>A0A7J6NTW3_PEROL</name>
<comment type="caution">
    <text evidence="2">The sequence shown here is derived from an EMBL/GenBank/DDBJ whole genome shotgun (WGS) entry which is preliminary data.</text>
</comment>
<dbReference type="AlphaFoldDB" id="A0A7J6NTW3"/>
<feature type="compositionally biased region" description="Low complexity" evidence="1">
    <location>
        <begin position="25"/>
        <end position="42"/>
    </location>
</feature>
<dbReference type="EMBL" id="JABANP010000193">
    <property type="protein sequence ID" value="KAF4687225.1"/>
    <property type="molecule type" value="Genomic_DNA"/>
</dbReference>
<evidence type="ECO:0000313" key="3">
    <source>
        <dbReference type="Proteomes" id="UP000541610"/>
    </source>
</evidence>
<proteinExistence type="predicted"/>
<evidence type="ECO:0000256" key="1">
    <source>
        <dbReference type="SAM" id="MobiDB-lite"/>
    </source>
</evidence>